<protein>
    <submittedName>
        <fullName evidence="1">Uncharacterized protein</fullName>
    </submittedName>
</protein>
<keyword evidence="2" id="KW-1185">Reference proteome</keyword>
<name>A0A9Q0KRF1_9MAGN</name>
<dbReference type="PANTHER" id="PTHR33265">
    <property type="entry name" value="AVR9/CF-9 RAPIDLY ELICITED PROTEIN-RELATED"/>
    <property type="match status" value="1"/>
</dbReference>
<sequence length="170" mass="19992">MPKQGAPIFERALNLLKIPNFKPYCLKLVFLKTRKYKKLNLLKYFNYAFIEEYKFSPSNTPLFHCCRKPFKKRSHRRYIQSLFFLCSCSGGLRVDGEYEGDGKREFALKAPPIIAYGTAKELPQPLDSDDEDDSVDERAELFIQRFYEEMGMQREESVLQYNEKLDRGCS</sequence>
<proteinExistence type="predicted"/>
<evidence type="ECO:0000313" key="1">
    <source>
        <dbReference type="EMBL" id="KAJ4975001.1"/>
    </source>
</evidence>
<reference evidence="1" key="1">
    <citation type="journal article" date="2023" name="Plant J.">
        <title>The genome of the king protea, Protea cynaroides.</title>
        <authorList>
            <person name="Chang J."/>
            <person name="Duong T.A."/>
            <person name="Schoeman C."/>
            <person name="Ma X."/>
            <person name="Roodt D."/>
            <person name="Barker N."/>
            <person name="Li Z."/>
            <person name="Van de Peer Y."/>
            <person name="Mizrachi E."/>
        </authorList>
    </citation>
    <scope>NUCLEOTIDE SEQUENCE</scope>
    <source>
        <tissue evidence="1">Young leaves</tissue>
    </source>
</reference>
<dbReference type="OrthoDB" id="1936669at2759"/>
<dbReference type="Pfam" id="PF05553">
    <property type="entry name" value="DUF761"/>
    <property type="match status" value="1"/>
</dbReference>
<evidence type="ECO:0000313" key="2">
    <source>
        <dbReference type="Proteomes" id="UP001141806"/>
    </source>
</evidence>
<gene>
    <name evidence="1" type="ORF">NE237_008175</name>
</gene>
<dbReference type="EMBL" id="JAMYWD010000004">
    <property type="protein sequence ID" value="KAJ4975001.1"/>
    <property type="molecule type" value="Genomic_DNA"/>
</dbReference>
<organism evidence="1 2">
    <name type="scientific">Protea cynaroides</name>
    <dbReference type="NCBI Taxonomy" id="273540"/>
    <lineage>
        <taxon>Eukaryota</taxon>
        <taxon>Viridiplantae</taxon>
        <taxon>Streptophyta</taxon>
        <taxon>Embryophyta</taxon>
        <taxon>Tracheophyta</taxon>
        <taxon>Spermatophyta</taxon>
        <taxon>Magnoliopsida</taxon>
        <taxon>Proteales</taxon>
        <taxon>Proteaceae</taxon>
        <taxon>Protea</taxon>
    </lineage>
</organism>
<dbReference type="Proteomes" id="UP001141806">
    <property type="component" value="Unassembled WGS sequence"/>
</dbReference>
<dbReference type="InterPro" id="IPR008480">
    <property type="entry name" value="DUF761_pln"/>
</dbReference>
<dbReference type="PANTHER" id="PTHR33265:SF10">
    <property type="entry name" value="OS01G0133200 PROTEIN"/>
    <property type="match status" value="1"/>
</dbReference>
<comment type="caution">
    <text evidence="1">The sequence shown here is derived from an EMBL/GenBank/DDBJ whole genome shotgun (WGS) entry which is preliminary data.</text>
</comment>
<accession>A0A9Q0KRF1</accession>
<dbReference type="AlphaFoldDB" id="A0A9Q0KRF1"/>